<dbReference type="GO" id="GO:0016747">
    <property type="term" value="F:acyltransferase activity, transferring groups other than amino-acyl groups"/>
    <property type="evidence" value="ECO:0007669"/>
    <property type="project" value="InterPro"/>
</dbReference>
<gene>
    <name evidence="2" type="ORF">PSTEL_10275</name>
</gene>
<dbReference type="EMBL" id="CP009286">
    <property type="protein sequence ID" value="AIQ63410.1"/>
    <property type="molecule type" value="Genomic_DNA"/>
</dbReference>
<feature type="domain" description="N-acetyltransferase" evidence="1">
    <location>
        <begin position="169"/>
        <end position="308"/>
    </location>
</feature>
<sequence length="308" mass="35817">MTYSLKKWDDKDFLRIRDFLAQTLKENPKTQNWLIDRWNFCRYFAHIMHESFEIWPETVGIWENDHHEIVAVVNSEGEIQSHESGVAFFQLASRFDDEFMNELIDFAEEKIAITAEGITSLSFVLDQNEQMERLMKSRGYELRDWKDATSCMPVVSQLPVNIPDGFRLADGHELKERAQGMAHGRAFGYCTEEQPGEMMPERCYKAMRQAPDYRPDLDMALLDQDGVIASFTTLWYDSLNRLAVLEPVGTLPKYTRMGLARAVIYAGINRAIDMGAEKIYVGTDRPFYRAIGFKPVYIKDVWLKRWPI</sequence>
<dbReference type="KEGG" id="pste:PSTEL_10275"/>
<dbReference type="RefSeq" id="WP_038694921.1">
    <property type="nucleotide sequence ID" value="NZ_CP009286.1"/>
</dbReference>
<dbReference type="AlphaFoldDB" id="A0A089LTJ2"/>
<dbReference type="Gene3D" id="3.40.630.30">
    <property type="match status" value="1"/>
</dbReference>
<dbReference type="OrthoDB" id="62792at2"/>
<protein>
    <recommendedName>
        <fullName evidence="1">N-acetyltransferase domain-containing protein</fullName>
    </recommendedName>
</protein>
<name>A0A089LTJ2_9BACL</name>
<organism evidence="2 3">
    <name type="scientific">Paenibacillus stellifer</name>
    <dbReference type="NCBI Taxonomy" id="169760"/>
    <lineage>
        <taxon>Bacteria</taxon>
        <taxon>Bacillati</taxon>
        <taxon>Bacillota</taxon>
        <taxon>Bacilli</taxon>
        <taxon>Bacillales</taxon>
        <taxon>Paenibacillaceae</taxon>
        <taxon>Paenibacillus</taxon>
    </lineage>
</organism>
<dbReference type="SUPFAM" id="SSF55729">
    <property type="entry name" value="Acyl-CoA N-acyltransferases (Nat)"/>
    <property type="match status" value="1"/>
</dbReference>
<evidence type="ECO:0000313" key="2">
    <source>
        <dbReference type="EMBL" id="AIQ63410.1"/>
    </source>
</evidence>
<evidence type="ECO:0000313" key="3">
    <source>
        <dbReference type="Proteomes" id="UP000029507"/>
    </source>
</evidence>
<proteinExistence type="predicted"/>
<accession>A0A089LTJ2</accession>
<dbReference type="CDD" id="cd04301">
    <property type="entry name" value="NAT_SF"/>
    <property type="match status" value="1"/>
</dbReference>
<dbReference type="PROSITE" id="PS51186">
    <property type="entry name" value="GNAT"/>
    <property type="match status" value="1"/>
</dbReference>
<dbReference type="Proteomes" id="UP000029507">
    <property type="component" value="Chromosome"/>
</dbReference>
<dbReference type="HOGENOM" id="CLU_056890_4_0_9"/>
<keyword evidence="3" id="KW-1185">Reference proteome</keyword>
<dbReference type="InterPro" id="IPR016181">
    <property type="entry name" value="Acyl_CoA_acyltransferase"/>
</dbReference>
<reference evidence="2 3" key="1">
    <citation type="submission" date="2014-08" db="EMBL/GenBank/DDBJ databases">
        <title>Comparative genomics of the Paenibacillus odorifer group.</title>
        <authorList>
            <person name="den Bakker H.C."/>
            <person name="Tsai Y.-C."/>
            <person name="Martin N."/>
            <person name="Korlach J."/>
            <person name="Wiedmann M."/>
        </authorList>
    </citation>
    <scope>NUCLEOTIDE SEQUENCE [LARGE SCALE GENOMIC DNA]</scope>
    <source>
        <strain evidence="2 3">DSM 14472</strain>
    </source>
</reference>
<dbReference type="InterPro" id="IPR000182">
    <property type="entry name" value="GNAT_dom"/>
</dbReference>
<evidence type="ECO:0000259" key="1">
    <source>
        <dbReference type="PROSITE" id="PS51186"/>
    </source>
</evidence>
<dbReference type="Pfam" id="PF00583">
    <property type="entry name" value="Acetyltransf_1"/>
    <property type="match status" value="1"/>
</dbReference>
<dbReference type="STRING" id="169760.PSTEL_10275"/>